<organism evidence="1">
    <name type="scientific">Schaalia odontolytica</name>
    <dbReference type="NCBI Taxonomy" id="1660"/>
    <lineage>
        <taxon>Bacteria</taxon>
        <taxon>Bacillati</taxon>
        <taxon>Actinomycetota</taxon>
        <taxon>Actinomycetes</taxon>
        <taxon>Actinomycetales</taxon>
        <taxon>Actinomycetaceae</taxon>
        <taxon>Schaalia</taxon>
    </lineage>
</organism>
<evidence type="ECO:0000313" key="1">
    <source>
        <dbReference type="EMBL" id="VYS99707.1"/>
    </source>
</evidence>
<protein>
    <submittedName>
        <fullName evidence="1">Uncharacterized protein</fullName>
    </submittedName>
</protein>
<dbReference type="EMBL" id="CACRSM010000002">
    <property type="protein sequence ID" value="VYS99707.1"/>
    <property type="molecule type" value="Genomic_DNA"/>
</dbReference>
<sequence length="37" mass="4166">MWAEISLPTFSCEGCIILDLFTVNNSLFTTLNLDVFP</sequence>
<proteinExistence type="predicted"/>
<reference evidence="1" key="1">
    <citation type="submission" date="2019-11" db="EMBL/GenBank/DDBJ databases">
        <authorList>
            <person name="Feng L."/>
        </authorList>
    </citation>
    <scope>NUCLEOTIDE SEQUENCE</scope>
    <source>
        <strain evidence="1">AodontolyticusLFYP35</strain>
    </source>
</reference>
<name>A0A6N2T1S7_9ACTO</name>
<dbReference type="AlphaFoldDB" id="A0A6N2T1S7"/>
<gene>
    <name evidence="1" type="ORF">AOLFYP35_01144</name>
</gene>
<accession>A0A6N2T1S7</accession>